<dbReference type="Proteomes" id="UP000277633">
    <property type="component" value="Unassembled WGS sequence"/>
</dbReference>
<proteinExistence type="predicted"/>
<feature type="non-terminal residue" evidence="2">
    <location>
        <position position="220"/>
    </location>
</feature>
<reference evidence="2 3" key="1">
    <citation type="submission" date="2018-06" db="EMBL/GenBank/DDBJ databases">
        <title>Extensive metabolic versatility and redundancy in microbially diverse, dynamic hydrothermal sediments.</title>
        <authorList>
            <person name="Dombrowski N."/>
            <person name="Teske A."/>
            <person name="Baker B.J."/>
        </authorList>
    </citation>
    <scope>NUCLEOTIDE SEQUENCE [LARGE SCALE GENOMIC DNA]</scope>
    <source>
        <strain evidence="2">B9_G13</strain>
    </source>
</reference>
<protein>
    <recommendedName>
        <fullName evidence="4">OB domain-containing protein</fullName>
    </recommendedName>
</protein>
<organism evidence="2 3">
    <name type="scientific">Candidatus Iainarchaeum sp</name>
    <dbReference type="NCBI Taxonomy" id="3101447"/>
    <lineage>
        <taxon>Archaea</taxon>
        <taxon>Candidatus Iainarchaeota</taxon>
        <taxon>Candidatus Iainarchaeia</taxon>
        <taxon>Candidatus Iainarchaeales</taxon>
        <taxon>Candidatus Iainarchaeaceae</taxon>
        <taxon>Candidatus Iainarchaeum</taxon>
    </lineage>
</organism>
<dbReference type="GO" id="GO:0003677">
    <property type="term" value="F:DNA binding"/>
    <property type="evidence" value="ECO:0007669"/>
    <property type="project" value="UniProtKB-KW"/>
</dbReference>
<dbReference type="GO" id="GO:0010212">
    <property type="term" value="P:response to ionizing radiation"/>
    <property type="evidence" value="ECO:0007669"/>
    <property type="project" value="TreeGrafter"/>
</dbReference>
<sequence>MARLLNAKKITKRIIAETGKSEQEIKELIESKKQKFAGLLTDDGAAFMVAKELGVDVEVKAEQQQSVKIANLAEGMRNIDIVARVLHVQSPRRFDKGDRKGRYCKLLLGDETGEITLTLWNKDIKLLEEQKIERNAIVLVKNCSVSSFNEKLNLSLGFNGELIVNPKGIDTSTLPKADKIAIKIADLSEGMQNVDVFARVLRVFETREFEYNNEKAKVTS</sequence>
<dbReference type="InterPro" id="IPR012340">
    <property type="entry name" value="NA-bd_OB-fold"/>
</dbReference>
<dbReference type="InterPro" id="IPR051231">
    <property type="entry name" value="SOSS-B"/>
</dbReference>
<name>A0A497JHS3_9ARCH</name>
<dbReference type="PANTHER" id="PTHR13356:SF0">
    <property type="entry name" value="SOSS COMPLEX SUBUNIT B HOMOLOG"/>
    <property type="match status" value="1"/>
</dbReference>
<dbReference type="Gene3D" id="2.40.50.140">
    <property type="entry name" value="Nucleic acid-binding proteins"/>
    <property type="match status" value="2"/>
</dbReference>
<evidence type="ECO:0000313" key="2">
    <source>
        <dbReference type="EMBL" id="RLG70030.1"/>
    </source>
</evidence>
<comment type="caution">
    <text evidence="2">The sequence shown here is derived from an EMBL/GenBank/DDBJ whole genome shotgun (WGS) entry which is preliminary data.</text>
</comment>
<gene>
    <name evidence="2" type="ORF">DRO07_01195</name>
</gene>
<dbReference type="CDD" id="cd04491">
    <property type="entry name" value="SoSSB_OBF"/>
    <property type="match status" value="1"/>
</dbReference>
<dbReference type="GO" id="GO:0000724">
    <property type="term" value="P:double-strand break repair via homologous recombination"/>
    <property type="evidence" value="ECO:0007669"/>
    <property type="project" value="TreeGrafter"/>
</dbReference>
<accession>A0A497JHS3</accession>
<dbReference type="SUPFAM" id="SSF50249">
    <property type="entry name" value="Nucleic acid-binding proteins"/>
    <property type="match status" value="2"/>
</dbReference>
<evidence type="ECO:0008006" key="4">
    <source>
        <dbReference type="Google" id="ProtNLM"/>
    </source>
</evidence>
<dbReference type="AlphaFoldDB" id="A0A497JHS3"/>
<dbReference type="PANTHER" id="PTHR13356">
    <property type="entry name" value="OB FOLD NUCLEIC ACID BINDING PROTEIN-RELATED"/>
    <property type="match status" value="1"/>
</dbReference>
<keyword evidence="1" id="KW-0238">DNA-binding</keyword>
<evidence type="ECO:0000313" key="3">
    <source>
        <dbReference type="Proteomes" id="UP000277633"/>
    </source>
</evidence>
<evidence type="ECO:0000256" key="1">
    <source>
        <dbReference type="ARBA" id="ARBA00023125"/>
    </source>
</evidence>
<dbReference type="EMBL" id="QMWO01000028">
    <property type="protein sequence ID" value="RLG70030.1"/>
    <property type="molecule type" value="Genomic_DNA"/>
</dbReference>